<organism evidence="1 2">
    <name type="scientific">Schizophyllum amplum</name>
    <dbReference type="NCBI Taxonomy" id="97359"/>
    <lineage>
        <taxon>Eukaryota</taxon>
        <taxon>Fungi</taxon>
        <taxon>Dikarya</taxon>
        <taxon>Basidiomycota</taxon>
        <taxon>Agaricomycotina</taxon>
        <taxon>Agaricomycetes</taxon>
        <taxon>Agaricomycetidae</taxon>
        <taxon>Agaricales</taxon>
        <taxon>Schizophyllaceae</taxon>
        <taxon>Schizophyllum</taxon>
    </lineage>
</organism>
<feature type="non-terminal residue" evidence="1">
    <location>
        <position position="1"/>
    </location>
</feature>
<evidence type="ECO:0000313" key="1">
    <source>
        <dbReference type="EMBL" id="TRM55606.1"/>
    </source>
</evidence>
<dbReference type="AlphaFoldDB" id="A0A550BSU3"/>
<keyword evidence="2" id="KW-1185">Reference proteome</keyword>
<dbReference type="Gene3D" id="3.80.10.10">
    <property type="entry name" value="Ribonuclease Inhibitor"/>
    <property type="match status" value="1"/>
</dbReference>
<feature type="non-terminal residue" evidence="1">
    <location>
        <position position="432"/>
    </location>
</feature>
<comment type="caution">
    <text evidence="1">The sequence shown here is derived from an EMBL/GenBank/DDBJ whole genome shotgun (WGS) entry which is preliminary data.</text>
</comment>
<reference evidence="1 2" key="1">
    <citation type="journal article" date="2019" name="New Phytol.">
        <title>Comparative genomics reveals unique wood-decay strategies and fruiting body development in the Schizophyllaceae.</title>
        <authorList>
            <person name="Almasi E."/>
            <person name="Sahu N."/>
            <person name="Krizsan K."/>
            <person name="Balint B."/>
            <person name="Kovacs G.M."/>
            <person name="Kiss B."/>
            <person name="Cseklye J."/>
            <person name="Drula E."/>
            <person name="Henrissat B."/>
            <person name="Nagy I."/>
            <person name="Chovatia M."/>
            <person name="Adam C."/>
            <person name="LaButti K."/>
            <person name="Lipzen A."/>
            <person name="Riley R."/>
            <person name="Grigoriev I.V."/>
            <person name="Nagy L.G."/>
        </authorList>
    </citation>
    <scope>NUCLEOTIDE SEQUENCE [LARGE SCALE GENOMIC DNA]</scope>
    <source>
        <strain evidence="1 2">NL-1724</strain>
    </source>
</reference>
<dbReference type="InterPro" id="IPR032675">
    <property type="entry name" value="LRR_dom_sf"/>
</dbReference>
<name>A0A550BSU3_9AGAR</name>
<dbReference type="EMBL" id="VDMD01000107">
    <property type="protein sequence ID" value="TRM55606.1"/>
    <property type="molecule type" value="Genomic_DNA"/>
</dbReference>
<gene>
    <name evidence="1" type="ORF">BD626DRAFT_381485</name>
</gene>
<protein>
    <submittedName>
        <fullName evidence="1">Uncharacterized protein</fullName>
    </submittedName>
</protein>
<evidence type="ECO:0000313" key="2">
    <source>
        <dbReference type="Proteomes" id="UP000320762"/>
    </source>
</evidence>
<dbReference type="OrthoDB" id="268763at2759"/>
<proteinExistence type="predicted"/>
<dbReference type="Proteomes" id="UP000320762">
    <property type="component" value="Unassembled WGS sequence"/>
</dbReference>
<accession>A0A550BSU3</accession>
<sequence length="432" mass="48549">ALDIPEILQQILASEVLSRRDHSSATLVSRTWHPSATEALWRSLPSLEPLLSLLPSNAYSWTSQKRRAYGRKTLKLGLELYLTDALCSIVVERSRMIRFLTLSYDRHMVEMCIRDTIASRVNTPTVSFLSGVHTIFIKTPWDFFHPDDTVYLPRSLGRGSEVRAYPDANSLVNLLPHVSTVFVGGSALVPPTYLRTLHIQGLPLEAIVKLVMARSLWLVDELCVELDEMSDASKMAILLVTMTQACNHIHRLYIRIHEFRDNEPWAVTSGVFQLLTLLPELIDLHIEAPLRSQLSDDDWEVAARNWPFLESLRVIPGSDFAWRYNLPLVTGATPACTANAVACIARACPRLHTLVLPGINCRTLPSLEQIQSTATYGAQRSWSESPLRELGIYDSPLVNPGALGGFLRLLFPNLKEVTYTQFPRIRLADSDD</sequence>